<evidence type="ECO:0000313" key="3">
    <source>
        <dbReference type="Proteomes" id="UP001418222"/>
    </source>
</evidence>
<reference evidence="2 3" key="1">
    <citation type="journal article" date="2022" name="Nat. Plants">
        <title>Genomes of leafy and leafless Platanthera orchids illuminate the evolution of mycoheterotrophy.</title>
        <authorList>
            <person name="Li M.H."/>
            <person name="Liu K.W."/>
            <person name="Li Z."/>
            <person name="Lu H.C."/>
            <person name="Ye Q.L."/>
            <person name="Zhang D."/>
            <person name="Wang J.Y."/>
            <person name="Li Y.F."/>
            <person name="Zhong Z.M."/>
            <person name="Liu X."/>
            <person name="Yu X."/>
            <person name="Liu D.K."/>
            <person name="Tu X.D."/>
            <person name="Liu B."/>
            <person name="Hao Y."/>
            <person name="Liao X.Y."/>
            <person name="Jiang Y.T."/>
            <person name="Sun W.H."/>
            <person name="Chen J."/>
            <person name="Chen Y.Q."/>
            <person name="Ai Y."/>
            <person name="Zhai J.W."/>
            <person name="Wu S.S."/>
            <person name="Zhou Z."/>
            <person name="Hsiao Y.Y."/>
            <person name="Wu W.L."/>
            <person name="Chen Y.Y."/>
            <person name="Lin Y.F."/>
            <person name="Hsu J.L."/>
            <person name="Li C.Y."/>
            <person name="Wang Z.W."/>
            <person name="Zhao X."/>
            <person name="Zhong W.Y."/>
            <person name="Ma X.K."/>
            <person name="Ma L."/>
            <person name="Huang J."/>
            <person name="Chen G.Z."/>
            <person name="Huang M.Z."/>
            <person name="Huang L."/>
            <person name="Peng D.H."/>
            <person name="Luo Y.B."/>
            <person name="Zou S.Q."/>
            <person name="Chen S.P."/>
            <person name="Lan S."/>
            <person name="Tsai W.C."/>
            <person name="Van de Peer Y."/>
            <person name="Liu Z.J."/>
        </authorList>
    </citation>
    <scope>NUCLEOTIDE SEQUENCE [LARGE SCALE GENOMIC DNA]</scope>
    <source>
        <strain evidence="2">Lor287</strain>
    </source>
</reference>
<dbReference type="Pfam" id="PF25441">
    <property type="entry name" value="Hexapep_UGP3_C"/>
    <property type="match status" value="1"/>
</dbReference>
<dbReference type="InterPro" id="IPR057388">
    <property type="entry name" value="Hexapep_UGP3_C"/>
</dbReference>
<accession>A0AAP0BCZ7</accession>
<sequence length="229" mass="26011">MIESTPDGSFLDVIRNAADLLSQCNINIPKIADNSKYIHFGPPFIILLHPALGPLWEVTTQKFFGGSISKGSELQVEVAEFLWRDVQLNGSLIIVAENIMGSTRINVHGEPILHYGHRCGRCKLNNVKVLNKGIDWASAKNVYWKQDIKRFEMLKVLLHGNAEFEATNVVLEGNQVFEVPDGYRMCVFSSNAGFEVKLEPIEEEMMETESWFWEYNLSGPHIQLKQIIF</sequence>
<protein>
    <recommendedName>
        <fullName evidence="1">UGP3-like C-terminal hexapeptide repeats domain-containing protein</fullName>
    </recommendedName>
</protein>
<dbReference type="SUPFAM" id="SSF53448">
    <property type="entry name" value="Nucleotide-diphospho-sugar transferases"/>
    <property type="match status" value="1"/>
</dbReference>
<comment type="caution">
    <text evidence="2">The sequence shown here is derived from an EMBL/GenBank/DDBJ whole genome shotgun (WGS) entry which is preliminary data.</text>
</comment>
<keyword evidence="3" id="KW-1185">Reference proteome</keyword>
<organism evidence="2 3">
    <name type="scientific">Platanthera zijinensis</name>
    <dbReference type="NCBI Taxonomy" id="2320716"/>
    <lineage>
        <taxon>Eukaryota</taxon>
        <taxon>Viridiplantae</taxon>
        <taxon>Streptophyta</taxon>
        <taxon>Embryophyta</taxon>
        <taxon>Tracheophyta</taxon>
        <taxon>Spermatophyta</taxon>
        <taxon>Magnoliopsida</taxon>
        <taxon>Liliopsida</taxon>
        <taxon>Asparagales</taxon>
        <taxon>Orchidaceae</taxon>
        <taxon>Orchidoideae</taxon>
        <taxon>Orchideae</taxon>
        <taxon>Orchidinae</taxon>
        <taxon>Platanthera</taxon>
    </lineage>
</organism>
<dbReference type="EMBL" id="JBBWWQ010000011">
    <property type="protein sequence ID" value="KAK8935992.1"/>
    <property type="molecule type" value="Genomic_DNA"/>
</dbReference>
<feature type="domain" description="UGP3-like C-terminal hexapeptide repeats" evidence="1">
    <location>
        <begin position="63"/>
        <end position="226"/>
    </location>
</feature>
<dbReference type="AlphaFoldDB" id="A0AAP0BCZ7"/>
<proteinExistence type="predicted"/>
<name>A0AAP0BCZ7_9ASPA</name>
<evidence type="ECO:0000313" key="2">
    <source>
        <dbReference type="EMBL" id="KAK8935992.1"/>
    </source>
</evidence>
<dbReference type="Proteomes" id="UP001418222">
    <property type="component" value="Unassembled WGS sequence"/>
</dbReference>
<gene>
    <name evidence="2" type="ORF">KSP39_PZI013829</name>
</gene>
<evidence type="ECO:0000259" key="1">
    <source>
        <dbReference type="Pfam" id="PF25441"/>
    </source>
</evidence>
<dbReference type="InterPro" id="IPR029044">
    <property type="entry name" value="Nucleotide-diphossugar_trans"/>
</dbReference>